<dbReference type="InterPro" id="IPR005174">
    <property type="entry name" value="KIB1-4_b-propeller"/>
</dbReference>
<evidence type="ECO:0000313" key="2">
    <source>
        <dbReference type="EMBL" id="GJN02059.1"/>
    </source>
</evidence>
<feature type="domain" description="KIB1-4 beta-propeller" evidence="1">
    <location>
        <begin position="1"/>
        <end position="160"/>
    </location>
</feature>
<reference evidence="2" key="1">
    <citation type="journal article" date="2018" name="DNA Res.">
        <title>Multiple hybrid de novo genome assembly of finger millet, an orphan allotetraploid crop.</title>
        <authorList>
            <person name="Hatakeyama M."/>
            <person name="Aluri S."/>
            <person name="Balachadran M.T."/>
            <person name="Sivarajan S.R."/>
            <person name="Patrignani A."/>
            <person name="Gruter S."/>
            <person name="Poveda L."/>
            <person name="Shimizu-Inatsugi R."/>
            <person name="Baeten J."/>
            <person name="Francoijs K.J."/>
            <person name="Nataraja K.N."/>
            <person name="Reddy Y.A.N."/>
            <person name="Phadnis S."/>
            <person name="Ravikumar R.L."/>
            <person name="Schlapbach R."/>
            <person name="Sreeman S.M."/>
            <person name="Shimizu K.K."/>
        </authorList>
    </citation>
    <scope>NUCLEOTIDE SEQUENCE</scope>
</reference>
<organism evidence="2 3">
    <name type="scientific">Eleusine coracana subsp. coracana</name>
    <dbReference type="NCBI Taxonomy" id="191504"/>
    <lineage>
        <taxon>Eukaryota</taxon>
        <taxon>Viridiplantae</taxon>
        <taxon>Streptophyta</taxon>
        <taxon>Embryophyta</taxon>
        <taxon>Tracheophyta</taxon>
        <taxon>Spermatophyta</taxon>
        <taxon>Magnoliopsida</taxon>
        <taxon>Liliopsida</taxon>
        <taxon>Poales</taxon>
        <taxon>Poaceae</taxon>
        <taxon>PACMAD clade</taxon>
        <taxon>Chloridoideae</taxon>
        <taxon>Cynodonteae</taxon>
        <taxon>Eleusininae</taxon>
        <taxon>Eleusine</taxon>
    </lineage>
</organism>
<dbReference type="Pfam" id="PF03478">
    <property type="entry name" value="Beta-prop_KIB1-4"/>
    <property type="match status" value="1"/>
</dbReference>
<keyword evidence="3" id="KW-1185">Reference proteome</keyword>
<dbReference type="AlphaFoldDB" id="A0AAV5CVF3"/>
<proteinExistence type="predicted"/>
<evidence type="ECO:0000313" key="3">
    <source>
        <dbReference type="Proteomes" id="UP001054889"/>
    </source>
</evidence>
<dbReference type="EMBL" id="BQKI01000009">
    <property type="protein sequence ID" value="GJN02059.1"/>
    <property type="molecule type" value="Genomic_DNA"/>
</dbReference>
<sequence>MVIHHDGTWLSFVKAGQSKWQVASTSAGRMGGDRYLDCAYHDGSFYTVTFYGLVEKWDLDDLSGPTREEMVFAIPAAPTVLTRNMVSTPWGDLLQVIGFRALEYPHATKFQVCKVDQGGCKKVPKDLLADHALFLGLNHSACVPTRNLPGVRPNNIYFSAPWMQHAFLSLLETPNNWGGVRKYDMERRRIERAFPFSEIKELNHFKYSPSEVWIAQNL</sequence>
<gene>
    <name evidence="2" type="primary">ga19375</name>
    <name evidence="2" type="ORF">PR202_ga19375</name>
</gene>
<comment type="caution">
    <text evidence="2">The sequence shown here is derived from an EMBL/GenBank/DDBJ whole genome shotgun (WGS) entry which is preliminary data.</text>
</comment>
<name>A0AAV5CVF3_ELECO</name>
<reference evidence="2" key="2">
    <citation type="submission" date="2021-12" db="EMBL/GenBank/DDBJ databases">
        <title>Resequencing data analysis of finger millet.</title>
        <authorList>
            <person name="Hatakeyama M."/>
            <person name="Aluri S."/>
            <person name="Balachadran M.T."/>
            <person name="Sivarajan S.R."/>
            <person name="Poveda L."/>
            <person name="Shimizu-Inatsugi R."/>
            <person name="Schlapbach R."/>
            <person name="Sreeman S.M."/>
            <person name="Shimizu K.K."/>
        </authorList>
    </citation>
    <scope>NUCLEOTIDE SEQUENCE</scope>
</reference>
<dbReference type="PANTHER" id="PTHR44259:SF77">
    <property type="entry name" value="OS04G0563401 PROTEIN"/>
    <property type="match status" value="1"/>
</dbReference>
<accession>A0AAV5CVF3</accession>
<evidence type="ECO:0000259" key="1">
    <source>
        <dbReference type="Pfam" id="PF03478"/>
    </source>
</evidence>
<dbReference type="PANTHER" id="PTHR44259">
    <property type="entry name" value="OS07G0183000 PROTEIN-RELATED"/>
    <property type="match status" value="1"/>
</dbReference>
<dbReference type="InterPro" id="IPR050942">
    <property type="entry name" value="F-box_BR-signaling"/>
</dbReference>
<protein>
    <recommendedName>
        <fullName evidence="1">KIB1-4 beta-propeller domain-containing protein</fullName>
    </recommendedName>
</protein>
<dbReference type="Proteomes" id="UP001054889">
    <property type="component" value="Unassembled WGS sequence"/>
</dbReference>